<evidence type="ECO:0000256" key="1">
    <source>
        <dbReference type="SAM" id="MobiDB-lite"/>
    </source>
</evidence>
<keyword evidence="3" id="KW-1185">Reference proteome</keyword>
<name>A0AA39NSI8_9AGAR</name>
<protein>
    <submittedName>
        <fullName evidence="2">Uncharacterized protein</fullName>
    </submittedName>
</protein>
<evidence type="ECO:0000313" key="2">
    <source>
        <dbReference type="EMBL" id="KAK0471040.1"/>
    </source>
</evidence>
<feature type="region of interest" description="Disordered" evidence="1">
    <location>
        <begin position="211"/>
        <end position="238"/>
    </location>
</feature>
<reference evidence="2" key="1">
    <citation type="submission" date="2023-06" db="EMBL/GenBank/DDBJ databases">
        <authorList>
            <consortium name="Lawrence Berkeley National Laboratory"/>
            <person name="Ahrendt S."/>
            <person name="Sahu N."/>
            <person name="Indic B."/>
            <person name="Wong-Bajracharya J."/>
            <person name="Merenyi Z."/>
            <person name="Ke H.-M."/>
            <person name="Monk M."/>
            <person name="Kocsube S."/>
            <person name="Drula E."/>
            <person name="Lipzen A."/>
            <person name="Balint B."/>
            <person name="Henrissat B."/>
            <person name="Andreopoulos B."/>
            <person name="Martin F.M."/>
            <person name="Harder C.B."/>
            <person name="Rigling D."/>
            <person name="Ford K.L."/>
            <person name="Foster G.D."/>
            <person name="Pangilinan J."/>
            <person name="Papanicolaou A."/>
            <person name="Barry K."/>
            <person name="LaButti K."/>
            <person name="Viragh M."/>
            <person name="Koriabine M."/>
            <person name="Yan M."/>
            <person name="Riley R."/>
            <person name="Champramary S."/>
            <person name="Plett K.L."/>
            <person name="Tsai I.J."/>
            <person name="Slot J."/>
            <person name="Sipos G."/>
            <person name="Plett J."/>
            <person name="Nagy L.G."/>
            <person name="Grigoriev I.V."/>
        </authorList>
    </citation>
    <scope>NUCLEOTIDE SEQUENCE</scope>
    <source>
        <strain evidence="2">ICMP 16352</strain>
    </source>
</reference>
<gene>
    <name evidence="2" type="ORF">IW261DRAFT_1572400</name>
</gene>
<accession>A0AA39NSI8</accession>
<dbReference type="AlphaFoldDB" id="A0AA39NSI8"/>
<evidence type="ECO:0000313" key="3">
    <source>
        <dbReference type="Proteomes" id="UP001175227"/>
    </source>
</evidence>
<proteinExistence type="predicted"/>
<organism evidence="2 3">
    <name type="scientific">Armillaria novae-zelandiae</name>
    <dbReference type="NCBI Taxonomy" id="153914"/>
    <lineage>
        <taxon>Eukaryota</taxon>
        <taxon>Fungi</taxon>
        <taxon>Dikarya</taxon>
        <taxon>Basidiomycota</taxon>
        <taxon>Agaricomycotina</taxon>
        <taxon>Agaricomycetes</taxon>
        <taxon>Agaricomycetidae</taxon>
        <taxon>Agaricales</taxon>
        <taxon>Marasmiineae</taxon>
        <taxon>Physalacriaceae</taxon>
        <taxon>Armillaria</taxon>
    </lineage>
</organism>
<dbReference type="Proteomes" id="UP001175227">
    <property type="component" value="Unassembled WGS sequence"/>
</dbReference>
<feature type="region of interest" description="Disordered" evidence="1">
    <location>
        <begin position="164"/>
        <end position="195"/>
    </location>
</feature>
<dbReference type="EMBL" id="JAUEPR010000055">
    <property type="protein sequence ID" value="KAK0471040.1"/>
    <property type="molecule type" value="Genomic_DNA"/>
</dbReference>
<comment type="caution">
    <text evidence="2">The sequence shown here is derived from an EMBL/GenBank/DDBJ whole genome shotgun (WGS) entry which is preliminary data.</text>
</comment>
<sequence length="563" mass="60524">MSDSELIPSHCAPMSDICDNLVSARALTACYFELEVHTARATDQLVQVLNKAHIYLDAHMGILQDFQLVDSRYGLALHTLVCLLVGRIPAGQQCLAWDHWFLTDAEMDHESLSLPGEEGYIAHRDHSVLETDVWPFHRLILPPPRRPMVAPVLATLPVPPEDPIQPVSIPMGPAAKKKPRPTMVKKSGPPKEPAFPSLSTCKVAVLVPPSGPTRSAPVASKHKHMQGSAVQPPTDVSGVKKSAKSLKTATQPPLVLDTKSSIPKRGTHSSTWKTKAALDSSLTDVAAQYPMLTHSPTSVILSDLGDKDGTTLDIAHDDLGLASDETEAQPMKRVRLVSPGAISPPASHVYHPVTGEPLTGLTYVSFSAPSEPAQPFPVANSSSKGKNKGKAHVVALPAPAVLAPVSLIVATASKPWLPSEIVDHTIYACGFHPDINLQFHEPPSCEALECMKLSLLPAAPDSLTKPPSQVCSGHEYMYRCHSDPNPYFIQAPLLNWLCFNCTLAGMLDECIFEGGVGEECCTRCKSNQHGPCSAHWDANQLRSAATLLDPLTLSGDGSIFRGV</sequence>